<keyword evidence="2" id="KW-1185">Reference proteome</keyword>
<dbReference type="EMBL" id="BMXE01000012">
    <property type="protein sequence ID" value="GHB49413.1"/>
    <property type="molecule type" value="Genomic_DNA"/>
</dbReference>
<organism evidence="1 2">
    <name type="scientific">Pseudovibrio japonicus</name>
    <dbReference type="NCBI Taxonomy" id="366534"/>
    <lineage>
        <taxon>Bacteria</taxon>
        <taxon>Pseudomonadati</taxon>
        <taxon>Pseudomonadota</taxon>
        <taxon>Alphaproteobacteria</taxon>
        <taxon>Hyphomicrobiales</taxon>
        <taxon>Stappiaceae</taxon>
        <taxon>Pseudovibrio</taxon>
    </lineage>
</organism>
<protein>
    <submittedName>
        <fullName evidence="1">Uncharacterized protein</fullName>
    </submittedName>
</protein>
<accession>A0ABQ3EPN6</accession>
<evidence type="ECO:0000313" key="2">
    <source>
        <dbReference type="Proteomes" id="UP000637980"/>
    </source>
</evidence>
<gene>
    <name evidence="1" type="ORF">GCM10007094_43320</name>
</gene>
<sequence>MIAMKGANRSPITPIKGSSMIAASHIVPKKKTNKTALIFLSPTRLTTSGDPTFKSPVKASFEPR</sequence>
<evidence type="ECO:0000313" key="1">
    <source>
        <dbReference type="EMBL" id="GHB49413.1"/>
    </source>
</evidence>
<comment type="caution">
    <text evidence="1">The sequence shown here is derived from an EMBL/GenBank/DDBJ whole genome shotgun (WGS) entry which is preliminary data.</text>
</comment>
<reference evidence="2" key="1">
    <citation type="journal article" date="2019" name="Int. J. Syst. Evol. Microbiol.">
        <title>The Global Catalogue of Microorganisms (GCM) 10K type strain sequencing project: providing services to taxonomists for standard genome sequencing and annotation.</title>
        <authorList>
            <consortium name="The Broad Institute Genomics Platform"/>
            <consortium name="The Broad Institute Genome Sequencing Center for Infectious Disease"/>
            <person name="Wu L."/>
            <person name="Ma J."/>
        </authorList>
    </citation>
    <scope>NUCLEOTIDE SEQUENCE [LARGE SCALE GENOMIC DNA]</scope>
    <source>
        <strain evidence="2">KCTC 12861</strain>
    </source>
</reference>
<proteinExistence type="predicted"/>
<name>A0ABQ3EPN6_9HYPH</name>
<dbReference type="Proteomes" id="UP000637980">
    <property type="component" value="Unassembled WGS sequence"/>
</dbReference>